<gene>
    <name evidence="13" type="ORF">C6P64_00550</name>
</gene>
<dbReference type="GO" id="GO:0016620">
    <property type="term" value="F:oxidoreductase activity, acting on the aldehyde or oxo group of donors, NAD or NADP as acceptor"/>
    <property type="evidence" value="ECO:0007669"/>
    <property type="project" value="InterPro"/>
</dbReference>
<dbReference type="SUPFAM" id="SSF53720">
    <property type="entry name" value="ALDH-like"/>
    <property type="match status" value="1"/>
</dbReference>
<dbReference type="FunFam" id="3.40.309.10:FF:000009">
    <property type="entry name" value="Aldehyde dehydrogenase A"/>
    <property type="match status" value="1"/>
</dbReference>
<keyword evidence="14" id="KW-1185">Reference proteome</keyword>
<evidence type="ECO:0000256" key="6">
    <source>
        <dbReference type="ARBA" id="ARBA00056807"/>
    </source>
</evidence>
<feature type="active site" evidence="9">
    <location>
        <position position="254"/>
    </location>
</feature>
<evidence type="ECO:0000256" key="2">
    <source>
        <dbReference type="ARBA" id="ARBA00011738"/>
    </source>
</evidence>
<feature type="domain" description="Aldehyde dehydrogenase" evidence="12">
    <location>
        <begin position="20"/>
        <end position="475"/>
    </location>
</feature>
<comment type="caution">
    <text evidence="13">The sequence shown here is derived from an EMBL/GenBank/DDBJ whole genome shotgun (WGS) entry which is preliminary data.</text>
</comment>
<dbReference type="GO" id="GO:0018462">
    <property type="term" value="F:4-(hydroxymethyl)benzenesulfonate dehydrogenase activity"/>
    <property type="evidence" value="ECO:0007669"/>
    <property type="project" value="UniProtKB-EC"/>
</dbReference>
<evidence type="ECO:0000313" key="14">
    <source>
        <dbReference type="Proteomes" id="UP000238589"/>
    </source>
</evidence>
<dbReference type="PROSITE" id="PS00687">
    <property type="entry name" value="ALDEHYDE_DEHYDR_GLU"/>
    <property type="match status" value="1"/>
</dbReference>
<organism evidence="13 14">
    <name type="scientific">Malikia granosa</name>
    <dbReference type="NCBI Taxonomy" id="263067"/>
    <lineage>
        <taxon>Bacteria</taxon>
        <taxon>Pseudomonadati</taxon>
        <taxon>Pseudomonadota</taxon>
        <taxon>Betaproteobacteria</taxon>
        <taxon>Burkholderiales</taxon>
        <taxon>Comamonadaceae</taxon>
        <taxon>Malikia</taxon>
    </lineage>
</organism>
<dbReference type="EMBL" id="PVLQ01000005">
    <property type="protein sequence ID" value="PRD67125.1"/>
    <property type="molecule type" value="Genomic_DNA"/>
</dbReference>
<keyword evidence="3 10" id="KW-0560">Oxidoreductase</keyword>
<protein>
    <recommendedName>
        <fullName evidence="7">4-(hydroxymethyl)benzenesulfonate dehydrogenase</fullName>
        <ecNumber evidence="7">1.1.1.257</ecNumber>
    </recommendedName>
    <alternativeName>
        <fullName evidence="8">Toluenesulfonate aldehyde dehydrogenase TsaD</fullName>
    </alternativeName>
</protein>
<comment type="function">
    <text evidence="6">Involved in the toluene-4-sulfonate degradation pathway. Does not discriminate between the sulfonate and the carboxyl substituents and can also be involved in the p-toluenecarboxylate degradation pathway.</text>
</comment>
<keyword evidence="4" id="KW-0520">NAD</keyword>
<dbReference type="EC" id="1.1.1.257" evidence="7"/>
<evidence type="ECO:0000256" key="11">
    <source>
        <dbReference type="SAM" id="MobiDB-lite"/>
    </source>
</evidence>
<evidence type="ECO:0000256" key="4">
    <source>
        <dbReference type="ARBA" id="ARBA00023027"/>
    </source>
</evidence>
<dbReference type="InterPro" id="IPR016162">
    <property type="entry name" value="Ald_DH_N"/>
</dbReference>
<dbReference type="PANTHER" id="PTHR42986">
    <property type="entry name" value="BENZALDEHYDE DEHYDROGENASE YFMT"/>
    <property type="match status" value="1"/>
</dbReference>
<comment type="subunit">
    <text evidence="2">Homodimer.</text>
</comment>
<evidence type="ECO:0000256" key="1">
    <source>
        <dbReference type="ARBA" id="ARBA00009986"/>
    </source>
</evidence>
<dbReference type="RefSeq" id="WP_105746647.1">
    <property type="nucleotide sequence ID" value="NZ_PVLQ01000005.1"/>
</dbReference>
<dbReference type="AlphaFoldDB" id="A0A2S9K9S2"/>
<feature type="region of interest" description="Disordered" evidence="11">
    <location>
        <begin position="442"/>
        <end position="463"/>
    </location>
</feature>
<evidence type="ECO:0000313" key="13">
    <source>
        <dbReference type="EMBL" id="PRD67125.1"/>
    </source>
</evidence>
<evidence type="ECO:0000256" key="7">
    <source>
        <dbReference type="ARBA" id="ARBA00066857"/>
    </source>
</evidence>
<dbReference type="PANTHER" id="PTHR42986:SF1">
    <property type="entry name" value="BENZALDEHYDE DEHYDROGENASE YFMT"/>
    <property type="match status" value="1"/>
</dbReference>
<comment type="similarity">
    <text evidence="1 10">Belongs to the aldehyde dehydrogenase family.</text>
</comment>
<dbReference type="CDD" id="cd07152">
    <property type="entry name" value="ALDH_BenzADH"/>
    <property type="match status" value="1"/>
</dbReference>
<evidence type="ECO:0000256" key="10">
    <source>
        <dbReference type="RuleBase" id="RU003345"/>
    </source>
</evidence>
<dbReference type="FunFam" id="3.40.605.10:FF:000007">
    <property type="entry name" value="NAD/NADP-dependent betaine aldehyde dehydrogenase"/>
    <property type="match status" value="1"/>
</dbReference>
<comment type="catalytic activity">
    <reaction evidence="5">
        <text>4-(hydroxymethyl)benzenesulfonate + NAD(+) = 4-formylbenzenesulfonate + NADH + H(+)</text>
        <dbReference type="Rhea" id="RHEA:24412"/>
        <dbReference type="ChEBI" id="CHEBI:11944"/>
        <dbReference type="ChEBI" id="CHEBI:11987"/>
        <dbReference type="ChEBI" id="CHEBI:15378"/>
        <dbReference type="ChEBI" id="CHEBI:57540"/>
        <dbReference type="ChEBI" id="CHEBI:57945"/>
        <dbReference type="EC" id="1.1.1.257"/>
    </reaction>
</comment>
<dbReference type="Pfam" id="PF00171">
    <property type="entry name" value="Aldedh"/>
    <property type="match status" value="1"/>
</dbReference>
<evidence type="ECO:0000256" key="8">
    <source>
        <dbReference type="ARBA" id="ARBA00079883"/>
    </source>
</evidence>
<sequence>MNSNLLTATEWTGKALSGHWTSLAGGTLEVIEPATGEPLAQLAKASPADIRAACQGARQSQKAWAALPYGERAKVFRRAAGLLEDNRAAYAEWIVRETGGIPPKAMFEIDSVIHLLHEAAAMLTQPRGLVLPSVDGVSSIARRVPHGVVGVISPFNFPFLLTSRATLPALACGNAVVLKPDPRTPVTGGVLLALLLQAAGLPAGVLHMLPGEADAGEALVSDPDVTMISFTGSTAVGRRVGELAGRHLKKVALELGGKNALLILDDADLELAVCGGSWASWLHQGQICMSAGRHLVQRKLVETYAQRMAEKARALPVGNPHTSPVAIGPLITEKQAANVHRIVQQSIAMGARLLAGGSQDGRFYQPTVLADVTPDMPVFREEIFGPVVSITAFDSDAEAVALANDTEYGLAAGVHSRDIGRAMALAEQLNVGLVHVNDQTVNDDGTMPMGGRGASGNGSRHGGPANWDEFTQWQWTTVRNTAPAYPL</sequence>
<dbReference type="InterPro" id="IPR029510">
    <property type="entry name" value="Ald_DH_CS_GLU"/>
</dbReference>
<dbReference type="Proteomes" id="UP000238589">
    <property type="component" value="Unassembled WGS sequence"/>
</dbReference>
<dbReference type="OrthoDB" id="6187633at2"/>
<name>A0A2S9K9S2_9BURK</name>
<dbReference type="InterPro" id="IPR015590">
    <property type="entry name" value="Aldehyde_DH_dom"/>
</dbReference>
<proteinExistence type="inferred from homology"/>
<dbReference type="Gene3D" id="3.40.309.10">
    <property type="entry name" value="Aldehyde Dehydrogenase, Chain A, domain 2"/>
    <property type="match status" value="1"/>
</dbReference>
<accession>A0A2S9K9S2</accession>
<reference evidence="13 14" key="1">
    <citation type="submission" date="2018-03" db="EMBL/GenBank/DDBJ databases">
        <title>Comparative genomics illustrates the genes involved in a hyperalkaliphilic mechanisms of Serpentinomonas isolated from highly-alkaline calcium-rich serpentinized springs.</title>
        <authorList>
            <person name="Suzuki S."/>
            <person name="Ishii S."/>
            <person name="Walworth N."/>
            <person name="Bird L."/>
            <person name="Kuenen J.G."/>
            <person name="Nealson K.H."/>
        </authorList>
    </citation>
    <scope>NUCLEOTIDE SEQUENCE [LARGE SCALE GENOMIC DNA]</scope>
    <source>
        <strain evidence="13 14">P1</strain>
    </source>
</reference>
<dbReference type="InterPro" id="IPR016163">
    <property type="entry name" value="Ald_DH_C"/>
</dbReference>
<dbReference type="Gene3D" id="3.40.605.10">
    <property type="entry name" value="Aldehyde Dehydrogenase, Chain A, domain 1"/>
    <property type="match status" value="1"/>
</dbReference>
<evidence type="ECO:0000256" key="5">
    <source>
        <dbReference type="ARBA" id="ARBA00051407"/>
    </source>
</evidence>
<evidence type="ECO:0000256" key="3">
    <source>
        <dbReference type="ARBA" id="ARBA00023002"/>
    </source>
</evidence>
<feature type="compositionally biased region" description="Gly residues" evidence="11">
    <location>
        <begin position="448"/>
        <end position="461"/>
    </location>
</feature>
<evidence type="ECO:0000256" key="9">
    <source>
        <dbReference type="PROSITE-ProRule" id="PRU10007"/>
    </source>
</evidence>
<evidence type="ECO:0000259" key="12">
    <source>
        <dbReference type="Pfam" id="PF00171"/>
    </source>
</evidence>
<dbReference type="InterPro" id="IPR016161">
    <property type="entry name" value="Ald_DH/histidinol_DH"/>
</dbReference>